<dbReference type="PaxDb" id="6945-B7PM99"/>
<feature type="compositionally biased region" description="Low complexity" evidence="2">
    <location>
        <begin position="49"/>
        <end position="58"/>
    </location>
</feature>
<comment type="function">
    <text evidence="1">Neddylation of cullins play an essential role in the regulation of SCF-type complexes activity.</text>
</comment>
<dbReference type="VEuPathDB" id="VectorBase:ISCP_009322"/>
<evidence type="ECO:0000313" key="4">
    <source>
        <dbReference type="EMBL" id="EEC07721.1"/>
    </source>
</evidence>
<feature type="region of interest" description="Disordered" evidence="2">
    <location>
        <begin position="138"/>
        <end position="161"/>
    </location>
</feature>
<dbReference type="PANTHER" id="PTHR12281:SF31">
    <property type="entry name" value="DCN1-LIKE PROTEIN 3"/>
    <property type="match status" value="1"/>
</dbReference>
<dbReference type="FunFam" id="1.10.238.200:FF:000003">
    <property type="entry name" value="DCN1-like protein 3"/>
    <property type="match status" value="1"/>
</dbReference>
<evidence type="ECO:0000256" key="1">
    <source>
        <dbReference type="RuleBase" id="RU410713"/>
    </source>
</evidence>
<dbReference type="InterPro" id="IPR042460">
    <property type="entry name" value="DCN1-like_PONY"/>
</dbReference>
<organism>
    <name type="scientific">Ixodes scapularis</name>
    <name type="common">Black-legged tick</name>
    <name type="synonym">Deer tick</name>
    <dbReference type="NCBI Taxonomy" id="6945"/>
    <lineage>
        <taxon>Eukaryota</taxon>
        <taxon>Metazoa</taxon>
        <taxon>Ecdysozoa</taxon>
        <taxon>Arthropoda</taxon>
        <taxon>Chelicerata</taxon>
        <taxon>Arachnida</taxon>
        <taxon>Acari</taxon>
        <taxon>Parasitiformes</taxon>
        <taxon>Ixodida</taxon>
        <taxon>Ixodoidea</taxon>
        <taxon>Ixodidae</taxon>
        <taxon>Ixodinae</taxon>
        <taxon>Ixodes</taxon>
    </lineage>
</organism>
<dbReference type="AlphaFoldDB" id="B7PM99"/>
<dbReference type="InParanoid" id="B7PM99"/>
<proteinExistence type="predicted"/>
<feature type="compositionally biased region" description="Polar residues" evidence="2">
    <location>
        <begin position="1"/>
        <end position="12"/>
    </location>
</feature>
<protein>
    <recommendedName>
        <fullName evidence="1">Defective in cullin neddylation protein</fullName>
    </recommendedName>
</protein>
<keyword evidence="6" id="KW-1185">Reference proteome</keyword>
<dbReference type="GO" id="GO:2000436">
    <property type="term" value="P:positive regulation of protein neddylation"/>
    <property type="evidence" value="ECO:0007669"/>
    <property type="project" value="UniProtKB-ARBA"/>
</dbReference>
<dbReference type="KEGG" id="isc:8053766"/>
<name>B7PM99_IXOSC</name>
<dbReference type="EnsemblMetazoa" id="ISCW018970-RA">
    <property type="protein sequence ID" value="ISCW018970-PA"/>
    <property type="gene ID" value="ISCW018970"/>
</dbReference>
<dbReference type="VEuPathDB" id="VectorBase:ISCW018970"/>
<dbReference type="EMBL" id="DS746464">
    <property type="protein sequence ID" value="EEC07721.1"/>
    <property type="molecule type" value="Genomic_DNA"/>
</dbReference>
<dbReference type="OrthoDB" id="6480939at2759"/>
<reference evidence="5" key="2">
    <citation type="submission" date="2020-05" db="UniProtKB">
        <authorList>
            <consortium name="EnsemblMetazoa"/>
        </authorList>
    </citation>
    <scope>IDENTIFICATION</scope>
    <source>
        <strain evidence="5">wikel</strain>
    </source>
</reference>
<feature type="region of interest" description="Disordered" evidence="2">
    <location>
        <begin position="1"/>
        <end position="78"/>
    </location>
</feature>
<evidence type="ECO:0000259" key="3">
    <source>
        <dbReference type="PROSITE" id="PS51229"/>
    </source>
</evidence>
<evidence type="ECO:0000313" key="5">
    <source>
        <dbReference type="EnsemblMetazoa" id="ISCW018970-PA"/>
    </source>
</evidence>
<dbReference type="VEuPathDB" id="VectorBase:ISCI018970"/>
<reference evidence="4 6" key="1">
    <citation type="submission" date="2008-03" db="EMBL/GenBank/DDBJ databases">
        <title>Annotation of Ixodes scapularis.</title>
        <authorList>
            <consortium name="Ixodes scapularis Genome Project Consortium"/>
            <person name="Caler E."/>
            <person name="Hannick L.I."/>
            <person name="Bidwell S."/>
            <person name="Joardar V."/>
            <person name="Thiagarajan M."/>
            <person name="Amedeo P."/>
            <person name="Galinsky K.J."/>
            <person name="Schobel S."/>
            <person name="Inman J."/>
            <person name="Hostetler J."/>
            <person name="Miller J."/>
            <person name="Hammond M."/>
            <person name="Megy K."/>
            <person name="Lawson D."/>
            <person name="Kodira C."/>
            <person name="Sutton G."/>
            <person name="Meyer J."/>
            <person name="Hill C.A."/>
            <person name="Birren B."/>
            <person name="Nene V."/>
            <person name="Collins F."/>
            <person name="Alarcon-Chaidez F."/>
            <person name="Wikel S."/>
            <person name="Strausberg R."/>
        </authorList>
    </citation>
    <scope>NUCLEOTIDE SEQUENCE [LARGE SCALE GENOMIC DNA]</scope>
    <source>
        <strain evidence="6">Wikel</strain>
        <strain evidence="4">Wikel colony</strain>
    </source>
</reference>
<sequence length="161" mass="16913">MVSDQGTASTMGNALCCCPDPDPGPASADRPLKFLDSAGGKSNTGGGSSAPSAAATPDWPAPDSAPQPPDSAPNSQGAVTTTLERWLAFLEAHPEVRGITGDTWNMFLHFADTAGRDLSTYDDAEAWPSLFDDFVEFENDQTNQNVPPHPLKGPPDEVKAD</sequence>
<dbReference type="InterPro" id="IPR014764">
    <property type="entry name" value="DCN-prot"/>
</dbReference>
<dbReference type="PANTHER" id="PTHR12281">
    <property type="entry name" value="RP42 RELATED"/>
    <property type="match status" value="1"/>
</dbReference>
<feature type="domain" description="DCUN1" evidence="3">
    <location>
        <begin position="1"/>
        <end position="139"/>
    </location>
</feature>
<evidence type="ECO:0000256" key="2">
    <source>
        <dbReference type="SAM" id="MobiDB-lite"/>
    </source>
</evidence>
<dbReference type="PROSITE" id="PS51229">
    <property type="entry name" value="DCUN1"/>
    <property type="match status" value="1"/>
</dbReference>
<dbReference type="GO" id="GO:0005886">
    <property type="term" value="C:plasma membrane"/>
    <property type="evidence" value="ECO:0007669"/>
    <property type="project" value="UniProtKB-ARBA"/>
</dbReference>
<accession>B7PM99</accession>
<evidence type="ECO:0000313" key="6">
    <source>
        <dbReference type="Proteomes" id="UP000001555"/>
    </source>
</evidence>
<dbReference type="Gene3D" id="1.10.238.200">
    <property type="entry name" value="Cullin, PONY binding domain"/>
    <property type="match status" value="1"/>
</dbReference>
<dbReference type="InterPro" id="IPR005176">
    <property type="entry name" value="PONY_dom"/>
</dbReference>
<dbReference type="Proteomes" id="UP000001555">
    <property type="component" value="Unassembled WGS sequence"/>
</dbReference>
<feature type="compositionally biased region" description="Pro residues" evidence="2">
    <location>
        <begin position="59"/>
        <end position="71"/>
    </location>
</feature>
<dbReference type="Pfam" id="PF03556">
    <property type="entry name" value="Cullin_binding"/>
    <property type="match status" value="1"/>
</dbReference>
<gene>
    <name evidence="5" type="primary">8053766</name>
    <name evidence="4" type="ORF">IscW_ISCW018970</name>
</gene>
<dbReference type="EMBL" id="ABJB010931799">
    <property type="status" value="NOT_ANNOTATED_CDS"/>
    <property type="molecule type" value="Genomic_DNA"/>
</dbReference>
<dbReference type="STRING" id="6945.B7PM99"/>
<dbReference type="HOGENOM" id="CLU_1645592_0_0_1"/>